<proteinExistence type="predicted"/>
<reference evidence="1" key="1">
    <citation type="submission" date="2018-04" db="EMBL/GenBank/DDBJ databases">
        <title>Whole genome sequencing of Hypsizygus marmoreus.</title>
        <authorList>
            <person name="Choi I.-G."/>
            <person name="Min B."/>
            <person name="Kim J.-G."/>
            <person name="Kim S."/>
            <person name="Oh Y.-L."/>
            <person name="Kong W.-S."/>
            <person name="Park H."/>
            <person name="Jeong J."/>
            <person name="Song E.-S."/>
        </authorList>
    </citation>
    <scope>NUCLEOTIDE SEQUENCE [LARGE SCALE GENOMIC DNA]</scope>
    <source>
        <strain evidence="1">51987-8</strain>
    </source>
</reference>
<name>A0A369J2I9_HYPMA</name>
<organism evidence="1 2">
    <name type="scientific">Hypsizygus marmoreus</name>
    <name type="common">White beech mushroom</name>
    <name type="synonym">Agaricus marmoreus</name>
    <dbReference type="NCBI Taxonomy" id="39966"/>
    <lineage>
        <taxon>Eukaryota</taxon>
        <taxon>Fungi</taxon>
        <taxon>Dikarya</taxon>
        <taxon>Basidiomycota</taxon>
        <taxon>Agaricomycotina</taxon>
        <taxon>Agaricomycetes</taxon>
        <taxon>Agaricomycetidae</taxon>
        <taxon>Agaricales</taxon>
        <taxon>Tricholomatineae</taxon>
        <taxon>Lyophyllaceae</taxon>
        <taxon>Hypsizygus</taxon>
    </lineage>
</organism>
<dbReference type="AlphaFoldDB" id="A0A369J2I9"/>
<dbReference type="Proteomes" id="UP000076154">
    <property type="component" value="Unassembled WGS sequence"/>
</dbReference>
<dbReference type="InParanoid" id="A0A369J2I9"/>
<accession>A0A369J2I9</accession>
<keyword evidence="2" id="KW-1185">Reference proteome</keyword>
<evidence type="ECO:0000313" key="2">
    <source>
        <dbReference type="Proteomes" id="UP000076154"/>
    </source>
</evidence>
<sequence length="73" mass="8330">MSRGTVSGCCPRSIVIGSMRCCFTSRISQCSRAFDVICHIPRCCHSLTNDLIRRFLAIPSVLPRRPLTFSWRR</sequence>
<dbReference type="EMBL" id="LUEZ02000128">
    <property type="protein sequence ID" value="RDB16239.1"/>
    <property type="molecule type" value="Genomic_DNA"/>
</dbReference>
<protein>
    <submittedName>
        <fullName evidence="1">Uncharacterized protein</fullName>
    </submittedName>
</protein>
<comment type="caution">
    <text evidence="1">The sequence shown here is derived from an EMBL/GenBank/DDBJ whole genome shotgun (WGS) entry which is preliminary data.</text>
</comment>
<gene>
    <name evidence="1" type="ORF">Hypma_003096</name>
</gene>
<evidence type="ECO:0000313" key="1">
    <source>
        <dbReference type="EMBL" id="RDB16239.1"/>
    </source>
</evidence>